<comment type="catalytic activity">
    <reaction evidence="8">
        <text>an all-trans-polyprenyl diphosphate + 1,4-dihydroxy-2-naphthoate + H(+) = a 2-demethylmenaquinol + CO2 + diphosphate</text>
        <dbReference type="Rhea" id="RHEA:26478"/>
        <dbReference type="Rhea" id="RHEA-COMP:9563"/>
        <dbReference type="Rhea" id="RHEA-COMP:9564"/>
        <dbReference type="ChEBI" id="CHEBI:11173"/>
        <dbReference type="ChEBI" id="CHEBI:15378"/>
        <dbReference type="ChEBI" id="CHEBI:16526"/>
        <dbReference type="ChEBI" id="CHEBI:33019"/>
        <dbReference type="ChEBI" id="CHEBI:55437"/>
        <dbReference type="ChEBI" id="CHEBI:58914"/>
        <dbReference type="EC" id="2.5.1.74"/>
    </reaction>
</comment>
<protein>
    <recommendedName>
        <fullName evidence="8 9">1,4-dihydroxy-2-naphthoate octaprenyltransferase</fullName>
        <shortName evidence="8">DHNA-octaprenyltransferase</shortName>
        <ecNumber evidence="8 9">2.5.1.74</ecNumber>
    </recommendedName>
</protein>
<comment type="function">
    <text evidence="8">Conversion of 1,4-dihydroxy-2-naphthoate (DHNA) to demethylmenaquinone (DMK).</text>
</comment>
<dbReference type="AlphaFoldDB" id="A0A846MNC7"/>
<dbReference type="EMBL" id="JAASRN010000001">
    <property type="protein sequence ID" value="NIK72961.1"/>
    <property type="molecule type" value="Genomic_DNA"/>
</dbReference>
<keyword evidence="3 8" id="KW-1003">Cell membrane</keyword>
<evidence type="ECO:0000256" key="7">
    <source>
        <dbReference type="ARBA" id="ARBA00023136"/>
    </source>
</evidence>
<dbReference type="PANTHER" id="PTHR13929">
    <property type="entry name" value="1,4-DIHYDROXY-2-NAPHTHOATE OCTAPRENYLTRANSFERASE"/>
    <property type="match status" value="1"/>
</dbReference>
<keyword evidence="5 8" id="KW-0812">Transmembrane</keyword>
<evidence type="ECO:0000256" key="3">
    <source>
        <dbReference type="ARBA" id="ARBA00022475"/>
    </source>
</evidence>
<dbReference type="EC" id="2.5.1.74" evidence="8 9"/>
<evidence type="ECO:0000256" key="2">
    <source>
        <dbReference type="ARBA" id="ARBA00022428"/>
    </source>
</evidence>
<keyword evidence="6 8" id="KW-1133">Transmembrane helix</keyword>
<comment type="subcellular location">
    <subcellularLocation>
        <location evidence="8">Cell membrane</location>
        <topology evidence="8">Multi-pass membrane protein</topology>
    </subcellularLocation>
    <subcellularLocation>
        <location evidence="1">Membrane</location>
        <topology evidence="1">Multi-pass membrane protein</topology>
    </subcellularLocation>
</comment>
<keyword evidence="7 8" id="KW-0472">Membrane</keyword>
<proteinExistence type="inferred from homology"/>
<reference evidence="10 11" key="1">
    <citation type="submission" date="2020-03" db="EMBL/GenBank/DDBJ databases">
        <title>Genomic Encyclopedia of Type Strains, Phase IV (KMG-IV): sequencing the most valuable type-strain genomes for metagenomic binning, comparative biology and taxonomic classification.</title>
        <authorList>
            <person name="Goeker M."/>
        </authorList>
    </citation>
    <scope>NUCLEOTIDE SEQUENCE [LARGE SCALE GENOMIC DNA]</scope>
    <source>
        <strain evidence="10 11">DSM 5718</strain>
    </source>
</reference>
<comment type="pathway">
    <text evidence="8">Quinol/quinone metabolism; menaquinone biosynthesis; menaquinol from 1,4-dihydroxy-2-naphthoate: step 1/2.</text>
</comment>
<organism evidence="10 11">
    <name type="scientific">Thermonema lapsum</name>
    <dbReference type="NCBI Taxonomy" id="28195"/>
    <lineage>
        <taxon>Bacteria</taxon>
        <taxon>Pseudomonadati</taxon>
        <taxon>Bacteroidota</taxon>
        <taxon>Cytophagia</taxon>
        <taxon>Cytophagales</taxon>
        <taxon>Thermonemataceae</taxon>
        <taxon>Thermonema</taxon>
    </lineage>
</organism>
<feature type="transmembrane region" description="Helical" evidence="8">
    <location>
        <begin position="40"/>
        <end position="58"/>
    </location>
</feature>
<dbReference type="GO" id="GO:0005886">
    <property type="term" value="C:plasma membrane"/>
    <property type="evidence" value="ECO:0007669"/>
    <property type="project" value="UniProtKB-SubCell"/>
</dbReference>
<dbReference type="PIRSF" id="PIRSF005355">
    <property type="entry name" value="UBIAD1"/>
    <property type="match status" value="1"/>
</dbReference>
<keyword evidence="4 8" id="KW-0808">Transferase</keyword>
<dbReference type="GO" id="GO:0042371">
    <property type="term" value="P:vitamin K biosynthetic process"/>
    <property type="evidence" value="ECO:0007669"/>
    <property type="project" value="TreeGrafter"/>
</dbReference>
<evidence type="ECO:0000256" key="1">
    <source>
        <dbReference type="ARBA" id="ARBA00004141"/>
    </source>
</evidence>
<dbReference type="Gene3D" id="1.20.120.1780">
    <property type="entry name" value="UbiA prenyltransferase"/>
    <property type="match status" value="1"/>
</dbReference>
<feature type="transmembrane region" description="Helical" evidence="8">
    <location>
        <begin position="283"/>
        <end position="303"/>
    </location>
</feature>
<gene>
    <name evidence="8" type="primary">menA</name>
    <name evidence="10" type="ORF">FHS56_000447</name>
</gene>
<dbReference type="Proteomes" id="UP000537126">
    <property type="component" value="Unassembled WGS sequence"/>
</dbReference>
<evidence type="ECO:0000256" key="9">
    <source>
        <dbReference type="NCBIfam" id="TIGR00751"/>
    </source>
</evidence>
<dbReference type="InterPro" id="IPR000537">
    <property type="entry name" value="UbiA_prenyltransferase"/>
</dbReference>
<dbReference type="InterPro" id="IPR004657">
    <property type="entry name" value="MenA"/>
</dbReference>
<dbReference type="Gene3D" id="1.10.357.140">
    <property type="entry name" value="UbiA prenyltransferase"/>
    <property type="match status" value="1"/>
</dbReference>
<dbReference type="PANTHER" id="PTHR13929:SF0">
    <property type="entry name" value="UBIA PRENYLTRANSFERASE DOMAIN-CONTAINING PROTEIN 1"/>
    <property type="match status" value="1"/>
</dbReference>
<evidence type="ECO:0000256" key="5">
    <source>
        <dbReference type="ARBA" id="ARBA00022692"/>
    </source>
</evidence>
<keyword evidence="2 8" id="KW-0474">Menaquinone biosynthesis</keyword>
<feature type="transmembrane region" description="Helical" evidence="8">
    <location>
        <begin position="121"/>
        <end position="144"/>
    </location>
</feature>
<dbReference type="GO" id="GO:0046428">
    <property type="term" value="F:1,4-dihydroxy-2-naphthoate polyprenyltransferase activity"/>
    <property type="evidence" value="ECO:0007669"/>
    <property type="project" value="UniProtKB-UniRule"/>
</dbReference>
<dbReference type="RefSeq" id="WP_166918246.1">
    <property type="nucleotide sequence ID" value="NZ_JAASRN010000001.1"/>
</dbReference>
<accession>A0A846MNC7</accession>
<name>A0A846MNC7_9BACT</name>
<dbReference type="InterPro" id="IPR044878">
    <property type="entry name" value="UbiA_sf"/>
</dbReference>
<feature type="transmembrane region" description="Helical" evidence="8">
    <location>
        <begin position="227"/>
        <end position="248"/>
    </location>
</feature>
<dbReference type="HAMAP" id="MF_01937">
    <property type="entry name" value="MenA_1"/>
    <property type="match status" value="1"/>
</dbReference>
<dbReference type="NCBIfam" id="TIGR00751">
    <property type="entry name" value="menA"/>
    <property type="match status" value="1"/>
</dbReference>
<dbReference type="Pfam" id="PF01040">
    <property type="entry name" value="UbiA"/>
    <property type="match status" value="1"/>
</dbReference>
<evidence type="ECO:0000256" key="4">
    <source>
        <dbReference type="ARBA" id="ARBA00022679"/>
    </source>
</evidence>
<dbReference type="GO" id="GO:0009234">
    <property type="term" value="P:menaquinone biosynthetic process"/>
    <property type="evidence" value="ECO:0007669"/>
    <property type="project" value="UniProtKB-UniRule"/>
</dbReference>
<comment type="similarity">
    <text evidence="8">Belongs to the MenA family. Type 1 subfamily.</text>
</comment>
<feature type="transmembrane region" description="Helical" evidence="8">
    <location>
        <begin position="93"/>
        <end position="115"/>
    </location>
</feature>
<evidence type="ECO:0000313" key="10">
    <source>
        <dbReference type="EMBL" id="NIK72961.1"/>
    </source>
</evidence>
<dbReference type="UniPathway" id="UPA00079">
    <property type="reaction ID" value="UER00168"/>
</dbReference>
<keyword evidence="11" id="KW-1185">Reference proteome</keyword>
<sequence>MKQWRVWLQAARLRTLPLASAGILTGSALAAQAGAFRLNIFIWAWLTALLLQILSNFANDLGDAQHGADSAHRQGPTRAVQSGAISHRAMWRAIFFTGGGSLLTGTYLLYLAFFSGSVPNYKAFTILLLIGVLAILAAIGYTIGKRPYGYWGLGDLSVWLFFGLIAVAGSYFLYTGQLTAAVWGAAAAIGFWSVGVLNLNNMRDIESDRLAGKRSLPVRMGYQAARYYHAFLVIAGMLALLFTANILFHQRQQFVFLLTYPLFVIHLKKVWNTAEPPQLDPLLKQLALSTFFCSVLFAAAAFWG</sequence>
<dbReference type="CDD" id="cd13962">
    <property type="entry name" value="PT_UbiA_UBIAD1"/>
    <property type="match status" value="1"/>
</dbReference>
<feature type="transmembrane region" description="Helical" evidence="8">
    <location>
        <begin position="180"/>
        <end position="199"/>
    </location>
</feature>
<dbReference type="InterPro" id="IPR026046">
    <property type="entry name" value="UBIAD1"/>
</dbReference>
<evidence type="ECO:0000313" key="11">
    <source>
        <dbReference type="Proteomes" id="UP000537126"/>
    </source>
</evidence>
<feature type="transmembrane region" description="Helical" evidence="8">
    <location>
        <begin position="156"/>
        <end position="174"/>
    </location>
</feature>
<comment type="caution">
    <text evidence="10">The sequence shown here is derived from an EMBL/GenBank/DDBJ whole genome shotgun (WGS) entry which is preliminary data.</text>
</comment>
<evidence type="ECO:0000256" key="6">
    <source>
        <dbReference type="ARBA" id="ARBA00022989"/>
    </source>
</evidence>
<evidence type="ECO:0000256" key="8">
    <source>
        <dbReference type="HAMAP-Rule" id="MF_01937"/>
    </source>
</evidence>